<dbReference type="InterPro" id="IPR029751">
    <property type="entry name" value="Ribosomal_L25_dom"/>
</dbReference>
<keyword evidence="4 5" id="KW-0687">Ribonucleoprotein</keyword>
<dbReference type="Proteomes" id="UP000009222">
    <property type="component" value="Chromosome"/>
</dbReference>
<dbReference type="InParanoid" id="F5Y7C9"/>
<dbReference type="eggNOG" id="COG1825">
    <property type="taxonomic scope" value="Bacteria"/>
</dbReference>
<evidence type="ECO:0000256" key="2">
    <source>
        <dbReference type="ARBA" id="ARBA00022884"/>
    </source>
</evidence>
<dbReference type="Gene3D" id="2.40.240.10">
    <property type="entry name" value="Ribosomal Protein L25, Chain P"/>
    <property type="match status" value="1"/>
</dbReference>
<accession>F5Y7C9</accession>
<evidence type="ECO:0000256" key="1">
    <source>
        <dbReference type="ARBA" id="ARBA00022730"/>
    </source>
</evidence>
<evidence type="ECO:0000313" key="10">
    <source>
        <dbReference type="Proteomes" id="UP000009222"/>
    </source>
</evidence>
<dbReference type="NCBIfam" id="TIGR00731">
    <property type="entry name" value="bL25_bact_ctc"/>
    <property type="match status" value="1"/>
</dbReference>
<evidence type="ECO:0000259" key="7">
    <source>
        <dbReference type="Pfam" id="PF01386"/>
    </source>
</evidence>
<keyword evidence="1 5" id="KW-0699">rRNA-binding</keyword>
<dbReference type="HAMAP" id="MF_01334">
    <property type="entry name" value="Ribosomal_bL25_CTC"/>
    <property type="match status" value="1"/>
</dbReference>
<dbReference type="InterPro" id="IPR011035">
    <property type="entry name" value="Ribosomal_bL25/Gln-tRNA_synth"/>
</dbReference>
<dbReference type="AlphaFoldDB" id="F5Y7C9"/>
<dbReference type="Pfam" id="PF01386">
    <property type="entry name" value="Ribosomal_L25p"/>
    <property type="match status" value="1"/>
</dbReference>
<dbReference type="STRING" id="545695.TREAZ_3504"/>
<dbReference type="PANTHER" id="PTHR33284:SF1">
    <property type="entry name" value="RIBOSOMAL PROTEIN L25_GLN-TRNA SYNTHETASE, ANTI-CODON-BINDING DOMAIN-CONTAINING PROTEIN"/>
    <property type="match status" value="1"/>
</dbReference>
<dbReference type="PANTHER" id="PTHR33284">
    <property type="entry name" value="RIBOSOMAL PROTEIN L25/GLN-TRNA SYNTHETASE, ANTI-CODON-BINDING DOMAIN-CONTAINING PROTEIN"/>
    <property type="match status" value="1"/>
</dbReference>
<evidence type="ECO:0000256" key="5">
    <source>
        <dbReference type="HAMAP-Rule" id="MF_01334"/>
    </source>
</evidence>
<dbReference type="EMBL" id="CP001841">
    <property type="protein sequence ID" value="AEF82905.1"/>
    <property type="molecule type" value="Genomic_DNA"/>
</dbReference>
<organism evidence="9 10">
    <name type="scientific">Leadbettera azotonutricia (strain ATCC BAA-888 / DSM 13862 / ZAS-9)</name>
    <name type="common">Treponema azotonutricium</name>
    <dbReference type="NCBI Taxonomy" id="545695"/>
    <lineage>
        <taxon>Bacteria</taxon>
        <taxon>Pseudomonadati</taxon>
        <taxon>Spirochaetota</taxon>
        <taxon>Spirochaetia</taxon>
        <taxon>Spirochaetales</taxon>
        <taxon>Breznakiellaceae</taxon>
        <taxon>Leadbettera</taxon>
    </lineage>
</organism>
<dbReference type="InterPro" id="IPR020057">
    <property type="entry name" value="Ribosomal_bL25_b-dom"/>
</dbReference>
<gene>
    <name evidence="5" type="primary">rplY</name>
    <name evidence="5" type="synonym">ctc</name>
    <name evidence="9" type="ordered locus">TREAZ_3504</name>
</gene>
<dbReference type="GO" id="GO:0008097">
    <property type="term" value="F:5S rRNA binding"/>
    <property type="evidence" value="ECO:0007669"/>
    <property type="project" value="InterPro"/>
</dbReference>
<feature type="region of interest" description="Disordered" evidence="6">
    <location>
        <begin position="192"/>
        <end position="231"/>
    </location>
</feature>
<feature type="domain" description="Large ribosomal subunit protein bL25 L25" evidence="7">
    <location>
        <begin position="6"/>
        <end position="92"/>
    </location>
</feature>
<dbReference type="RefSeq" id="WP_015712072.1">
    <property type="nucleotide sequence ID" value="NC_015577.1"/>
</dbReference>
<dbReference type="InterPro" id="IPR001021">
    <property type="entry name" value="Ribosomal_bL25_long"/>
</dbReference>
<dbReference type="KEGG" id="taz:TREAZ_3504"/>
<comment type="similarity">
    <text evidence="5">Belongs to the bacterial ribosomal protein bL25 family. CTC subfamily.</text>
</comment>
<evidence type="ECO:0000256" key="6">
    <source>
        <dbReference type="SAM" id="MobiDB-lite"/>
    </source>
</evidence>
<dbReference type="InterPro" id="IPR020930">
    <property type="entry name" value="Ribosomal_uL5_bac-type"/>
</dbReference>
<comment type="subunit">
    <text evidence="5">Part of the 50S ribosomal subunit; part of the 5S rRNA/L5/L18/L25 subcomplex. Contacts the 5S rRNA. Binds to the 5S rRNA independently of L5 and L18.</text>
</comment>
<dbReference type="Pfam" id="PF14693">
    <property type="entry name" value="Ribosomal_TL5_C"/>
    <property type="match status" value="1"/>
</dbReference>
<name>F5Y7C9_LEAAZ</name>
<evidence type="ECO:0000256" key="4">
    <source>
        <dbReference type="ARBA" id="ARBA00023274"/>
    </source>
</evidence>
<sequence>MSQVVLEAHARAKNGSGEARRIRRAGRIPGVLYGRSGEAHSIDLDALEFTNGVKNISESTIVKVDVDGKSYDAFVKDTQRNIMDGKILHVDFYEVESGVALRARVSIHLQGSPIGVRDGGILEFPLHEIEVECFPKDLPERIDLDVSALSVNQSIHVRDIPLASGIRLISGSDQVVALVKYAKEEAVVAPTAEEAAAAGPAATEPAAAGAAAPAASGAKAASPAAKAADTK</sequence>
<dbReference type="GO" id="GO:0022625">
    <property type="term" value="C:cytosolic large ribosomal subunit"/>
    <property type="evidence" value="ECO:0007669"/>
    <property type="project" value="TreeGrafter"/>
</dbReference>
<reference evidence="10" key="1">
    <citation type="submission" date="2009-12" db="EMBL/GenBank/DDBJ databases">
        <title>Complete sequence of Treponema azotonutricium strain ZAS-9.</title>
        <authorList>
            <person name="Tetu S.G."/>
            <person name="Matson E."/>
            <person name="Ren Q."/>
            <person name="Seshadri R."/>
            <person name="Elbourne L."/>
            <person name="Hassan K.A."/>
            <person name="Durkin A."/>
            <person name="Radune D."/>
            <person name="Mohamoud Y."/>
            <person name="Shay R."/>
            <person name="Jin S."/>
            <person name="Zhang X."/>
            <person name="Lucey K."/>
            <person name="Ballor N.R."/>
            <person name="Ottesen E."/>
            <person name="Rosenthal R."/>
            <person name="Allen A."/>
            <person name="Leadbetter J.R."/>
            <person name="Paulsen I.T."/>
        </authorList>
    </citation>
    <scope>NUCLEOTIDE SEQUENCE [LARGE SCALE GENOMIC DNA]</scope>
    <source>
        <strain evidence="10">ATCC BAA-888 / DSM 13862 / ZAS-9</strain>
    </source>
</reference>
<protein>
    <recommendedName>
        <fullName evidence="5">Large ribosomal subunit protein bL25</fullName>
    </recommendedName>
    <alternativeName>
        <fullName evidence="5">General stress protein CTC</fullName>
    </alternativeName>
</protein>
<keyword evidence="2 5" id="KW-0694">RNA-binding</keyword>
<dbReference type="CDD" id="cd00495">
    <property type="entry name" value="Ribosomal_L25_TL5_CTC"/>
    <property type="match status" value="1"/>
</dbReference>
<dbReference type="GO" id="GO:0006412">
    <property type="term" value="P:translation"/>
    <property type="evidence" value="ECO:0007669"/>
    <property type="project" value="UniProtKB-UniRule"/>
</dbReference>
<evidence type="ECO:0000313" key="9">
    <source>
        <dbReference type="EMBL" id="AEF82905.1"/>
    </source>
</evidence>
<dbReference type="GO" id="GO:0003735">
    <property type="term" value="F:structural constituent of ribosome"/>
    <property type="evidence" value="ECO:0007669"/>
    <property type="project" value="InterPro"/>
</dbReference>
<dbReference type="FunCoup" id="F5Y7C9">
    <property type="interactions" value="299"/>
</dbReference>
<evidence type="ECO:0000256" key="3">
    <source>
        <dbReference type="ARBA" id="ARBA00022980"/>
    </source>
</evidence>
<comment type="function">
    <text evidence="5">This is one of the proteins that binds to the 5S RNA in the ribosome where it forms part of the central protuberance.</text>
</comment>
<reference evidence="9 10" key="2">
    <citation type="journal article" date="2011" name="ISME J.">
        <title>RNA-seq reveals cooperative metabolic interactions between two termite-gut spirochete species in co-culture.</title>
        <authorList>
            <person name="Rosenthal A.Z."/>
            <person name="Matson E.G."/>
            <person name="Eldar A."/>
            <person name="Leadbetter J.R."/>
        </authorList>
    </citation>
    <scope>NUCLEOTIDE SEQUENCE [LARGE SCALE GENOMIC DNA]</scope>
    <source>
        <strain evidence="10">ATCC BAA-888 / DSM 13862 / ZAS-9</strain>
    </source>
</reference>
<feature type="domain" description="Large ribosomal subunit protein bL25 beta" evidence="8">
    <location>
        <begin position="102"/>
        <end position="181"/>
    </location>
</feature>
<dbReference type="SUPFAM" id="SSF50715">
    <property type="entry name" value="Ribosomal protein L25-like"/>
    <property type="match status" value="1"/>
</dbReference>
<dbReference type="HOGENOM" id="CLU_075939_2_1_12"/>
<keyword evidence="3 5" id="KW-0689">Ribosomal protein</keyword>
<keyword evidence="10" id="KW-1185">Reference proteome</keyword>
<dbReference type="OrthoDB" id="9790002at2"/>
<dbReference type="InterPro" id="IPR037121">
    <property type="entry name" value="Ribosomal_bL25_C"/>
</dbReference>
<proteinExistence type="inferred from homology"/>
<dbReference type="InterPro" id="IPR020056">
    <property type="entry name" value="Rbsml_bL25/Gln-tRNA_synth_N"/>
</dbReference>
<evidence type="ECO:0000259" key="8">
    <source>
        <dbReference type="Pfam" id="PF14693"/>
    </source>
</evidence>
<dbReference type="Gene3D" id="2.170.120.20">
    <property type="entry name" value="Ribosomal protein L25, beta domain"/>
    <property type="match status" value="1"/>
</dbReference>